<feature type="domain" description="Calx-beta" evidence="6">
    <location>
        <begin position="153"/>
        <end position="251"/>
    </location>
</feature>
<evidence type="ECO:0000256" key="3">
    <source>
        <dbReference type="ARBA" id="ARBA00022837"/>
    </source>
</evidence>
<dbReference type="PANTHER" id="PTHR11878:SF65">
    <property type="entry name" value="NA_CA-EXCHANGE PROTEIN, ISOFORM G"/>
    <property type="match status" value="1"/>
</dbReference>
<gene>
    <name evidence="7" type="ORF">IL45_13465</name>
    <name evidence="8" type="ORF">LY02_02003</name>
</gene>
<reference evidence="7 9" key="1">
    <citation type="submission" date="2014-07" db="EMBL/GenBank/DDBJ databases">
        <title>Draft genome sequence of Nonlabens ulvanivorans, an ulvan degrading bacterium.</title>
        <authorList>
            <person name="Kopel M."/>
            <person name="Helbert W."/>
            <person name="Henrissat B."/>
            <person name="Doniger T."/>
            <person name="Banin E."/>
        </authorList>
    </citation>
    <scope>NUCLEOTIDE SEQUENCE [LARGE SCALE GENOMIC DNA]</scope>
    <source>
        <strain evidence="7 9">PLR</strain>
    </source>
</reference>
<dbReference type="GO" id="GO:0030001">
    <property type="term" value="P:metal ion transport"/>
    <property type="evidence" value="ECO:0007669"/>
    <property type="project" value="TreeGrafter"/>
</dbReference>
<feature type="signal peptide" evidence="5">
    <location>
        <begin position="1"/>
        <end position="18"/>
    </location>
</feature>
<evidence type="ECO:0000256" key="1">
    <source>
        <dbReference type="ARBA" id="ARBA00022729"/>
    </source>
</evidence>
<evidence type="ECO:0000313" key="8">
    <source>
        <dbReference type="EMBL" id="PRX13755.1"/>
    </source>
</evidence>
<dbReference type="Pfam" id="PF18962">
    <property type="entry name" value="Por_Secre_tail"/>
    <property type="match status" value="1"/>
</dbReference>
<name>A0A084JVZ1_NONUL</name>
<keyword evidence="3" id="KW-0106">Calcium</keyword>
<feature type="chain" id="PRO_5001777780" evidence="5">
    <location>
        <begin position="19"/>
        <end position="1322"/>
    </location>
</feature>
<evidence type="ECO:0000313" key="9">
    <source>
        <dbReference type="Proteomes" id="UP000028531"/>
    </source>
</evidence>
<keyword evidence="4" id="KW-0813">Transport</keyword>
<dbReference type="InterPro" id="IPR038081">
    <property type="entry name" value="CalX-like_sf"/>
</dbReference>
<dbReference type="OrthoDB" id="1652165at2"/>
<dbReference type="Proteomes" id="UP000028531">
    <property type="component" value="Unassembled WGS sequence"/>
</dbReference>
<evidence type="ECO:0000256" key="5">
    <source>
        <dbReference type="SAM" id="SignalP"/>
    </source>
</evidence>
<dbReference type="NCBIfam" id="TIGR04183">
    <property type="entry name" value="Por_Secre_tail"/>
    <property type="match status" value="1"/>
</dbReference>
<evidence type="ECO:0000256" key="2">
    <source>
        <dbReference type="ARBA" id="ARBA00022737"/>
    </source>
</evidence>
<evidence type="ECO:0000256" key="4">
    <source>
        <dbReference type="ARBA" id="ARBA00023065"/>
    </source>
</evidence>
<dbReference type="Proteomes" id="UP000239997">
    <property type="component" value="Unassembled WGS sequence"/>
</dbReference>
<dbReference type="PANTHER" id="PTHR11878">
    <property type="entry name" value="SODIUM/CALCIUM EXCHANGER"/>
    <property type="match status" value="1"/>
</dbReference>
<keyword evidence="1 5" id="KW-0732">Signal</keyword>
<proteinExistence type="predicted"/>
<dbReference type="EMBL" id="JPJI01000032">
    <property type="protein sequence ID" value="KEZ93125.1"/>
    <property type="molecule type" value="Genomic_DNA"/>
</dbReference>
<keyword evidence="4" id="KW-0406">Ion transport</keyword>
<evidence type="ECO:0000313" key="10">
    <source>
        <dbReference type="Proteomes" id="UP000239997"/>
    </source>
</evidence>
<dbReference type="GO" id="GO:0007154">
    <property type="term" value="P:cell communication"/>
    <property type="evidence" value="ECO:0007669"/>
    <property type="project" value="InterPro"/>
</dbReference>
<protein>
    <submittedName>
        <fullName evidence="8">Secreted protein (Por secretion system target)</fullName>
    </submittedName>
</protein>
<dbReference type="Gene3D" id="2.60.40.2030">
    <property type="match status" value="1"/>
</dbReference>
<dbReference type="InterPro" id="IPR003644">
    <property type="entry name" value="Calx_beta"/>
</dbReference>
<reference evidence="8 10" key="2">
    <citation type="submission" date="2018-03" db="EMBL/GenBank/DDBJ databases">
        <title>Genomic Encyclopedia of Archaeal and Bacterial Type Strains, Phase II (KMG-II): from individual species to whole genera.</title>
        <authorList>
            <person name="Goeker M."/>
        </authorList>
    </citation>
    <scope>NUCLEOTIDE SEQUENCE [LARGE SCALE GENOMIC DNA]</scope>
    <source>
        <strain evidence="8 10">DSM 22727</strain>
    </source>
</reference>
<dbReference type="InterPro" id="IPR026444">
    <property type="entry name" value="Secre_tail"/>
</dbReference>
<accession>A0A084JVZ1</accession>
<keyword evidence="10" id="KW-1185">Reference proteome</keyword>
<sequence>MKKILLLVAFCAAFVSYGQTTVSYDFSSSGAQSGLNVSSPGVALDANIGFGSFKNSGSSNPGIFSSQLRLYQNATKGGSIVIYPSNGVIITDITINASGRTGNAGYSVDGGAVVNLSSSTAYVISGISATSQVEFFQRDSSSSNRIYVDTFDVTYMSAGPVTTTLQFDPNALTVNEDAGTVDLTVSISNESATTATTADVVLTSGTASNIGNYMTQALTFPAGSSTSQTVTVTVTDDMLAEMDENFVFELQNIQGGDMAAAGLNNEFTLTVLEDDVAPISLPYTESFDDCANNAWVSFDEAGDDEWLCGSGSYTMNGFGGTDDIDWLITEAPVSFPAMASINQIEVTTSERYGNAINESGEFLLRYSTDYDGSGDPTTATWTDLTFDPNNTSSSNTYSASSSTVVDASAIQGQAYIAFLYDNTGLDAEEWVLEEIEITTLPANTNLAPSVTNISNSPLVPASTETVTINADVTDADGLASVVLEYGFATGVYNQPSEMMSLTSGDTYTAVIDAQADGTTVYYQIVATDANAAPETTTSSEQSYTVTDPQPQGLQVDMVDTNYLIDFDNTVPNVNNGAFNGSGFATVPTAGQLDADAFAITGLQDGTTSFGDEQSGNDFGKGTSDGGVNSGGIYAFEVAPGDFALGVQPTGSDFTPGTIHFQFTNNTGVTITDLSIAYDFYVLDNENRANDFRFSHGSDINSLNEITDVALTSMLGQDVIEEWKRNLIALDLTGLNIASGATYVLAWSSADSGSNSSDEIALDNIQILANPSSETIEAEGIYESMTLLSSVSLIDETELNSHLKLVSGNLITNDQLTFNSIDGKSAVVEEVISGSITGDVTVEQFYPAQRAFRFVSSPVDMTGTIFDNWQQGGLNPGDAGYQAGIGTQITGGTSGGFDISGSNNPSAFTFSNDGTQAWQTPTATDDMNASLSVGTPYRLFIRGDRSIDLTISDTPNDTKLITTGELKLNDAIQTFDASLSTGDFVFAGNPYQAKVDVGAMIFDMATRTQEDMNPNFMYVWNPQAGTRGAYRAYDFRDSTSTPTDGEVAGELQPGQSMFLQILNDADTDVPSVTFKESYKVSGSNLTSTFSVPQGFLTLDVYNSNATALDGLKINFDLNGLDIVDSFDLLKIENLDENISIINNSNRLAIESRSNPTDGTIIPLEIKRFNDGNYDFKTRLSGVNNLNTYLYDAHTNQYHLIAADVMTTISLNFDSTVPSTVALDRFSIYFSNVTLSELDVVRTDSITMYPNPVIDGSLQINGLSNDTESSVQIHNLSGQLLLRRDFEAHNGQVILTNLDNLNMGVYLLTIQQGNNRFVERIVIK</sequence>
<evidence type="ECO:0000313" key="7">
    <source>
        <dbReference type="EMBL" id="KEZ93125.1"/>
    </source>
</evidence>
<dbReference type="Pfam" id="PF03160">
    <property type="entry name" value="Calx-beta"/>
    <property type="match status" value="1"/>
</dbReference>
<dbReference type="RefSeq" id="WP_036584776.1">
    <property type="nucleotide sequence ID" value="NZ_JPJI01000032.1"/>
</dbReference>
<dbReference type="SMART" id="SM00237">
    <property type="entry name" value="Calx_beta"/>
    <property type="match status" value="1"/>
</dbReference>
<dbReference type="GO" id="GO:0016020">
    <property type="term" value="C:membrane"/>
    <property type="evidence" value="ECO:0007669"/>
    <property type="project" value="InterPro"/>
</dbReference>
<dbReference type="InterPro" id="IPR051171">
    <property type="entry name" value="CaCA"/>
</dbReference>
<dbReference type="EMBL" id="PVNA01000003">
    <property type="protein sequence ID" value="PRX13755.1"/>
    <property type="molecule type" value="Genomic_DNA"/>
</dbReference>
<organism evidence="7 9">
    <name type="scientific">Nonlabens ulvanivorans</name>
    <name type="common">Persicivirga ulvanivorans</name>
    <dbReference type="NCBI Taxonomy" id="906888"/>
    <lineage>
        <taxon>Bacteria</taxon>
        <taxon>Pseudomonadati</taxon>
        <taxon>Bacteroidota</taxon>
        <taxon>Flavobacteriia</taxon>
        <taxon>Flavobacteriales</taxon>
        <taxon>Flavobacteriaceae</taxon>
        <taxon>Nonlabens</taxon>
    </lineage>
</organism>
<dbReference type="SUPFAM" id="SSF141072">
    <property type="entry name" value="CalX-like"/>
    <property type="match status" value="1"/>
</dbReference>
<comment type="caution">
    <text evidence="7">The sequence shown here is derived from an EMBL/GenBank/DDBJ whole genome shotgun (WGS) entry which is preliminary data.</text>
</comment>
<keyword evidence="2" id="KW-0677">Repeat</keyword>
<evidence type="ECO:0000259" key="6">
    <source>
        <dbReference type="SMART" id="SM00237"/>
    </source>
</evidence>